<reference evidence="2 3" key="1">
    <citation type="journal article" date="2019" name="Genome Biol. Evol.">
        <title>Insights into the evolution of the New World diploid cottons (Gossypium, subgenus Houzingenia) based on genome sequencing.</title>
        <authorList>
            <person name="Grover C.E."/>
            <person name="Arick M.A. 2nd"/>
            <person name="Thrash A."/>
            <person name="Conover J.L."/>
            <person name="Sanders W.S."/>
            <person name="Peterson D.G."/>
            <person name="Frelichowski J.E."/>
            <person name="Scheffler J.A."/>
            <person name="Scheffler B.E."/>
            <person name="Wendel J.F."/>
        </authorList>
    </citation>
    <scope>NUCLEOTIDE SEQUENCE [LARGE SCALE GENOMIC DNA]</scope>
    <source>
        <strain evidence="2">0</strain>
        <tissue evidence="2">Leaf</tissue>
    </source>
</reference>
<feature type="non-terminal residue" evidence="2">
    <location>
        <position position="108"/>
    </location>
</feature>
<protein>
    <submittedName>
        <fullName evidence="2">Uncharacterized protein</fullName>
    </submittedName>
</protein>
<dbReference type="PANTHER" id="PTHR34941">
    <property type="entry name" value="DEHYDRIN HIRD11"/>
    <property type="match status" value="1"/>
</dbReference>
<dbReference type="GO" id="GO:0046872">
    <property type="term" value="F:metal ion binding"/>
    <property type="evidence" value="ECO:0007669"/>
    <property type="project" value="InterPro"/>
</dbReference>
<sequence length="108" mass="11503">MSGIMHKIEETLHMGGHKKEEEKHKGEAHHEGGHGQGYGAAEHKGEVHHEGGHGYGYGPAEHKGEVHHEGGHGYGAAAAAGHGHGEQHKEGFMDKIKDKIHGEGGHEP</sequence>
<proteinExistence type="predicted"/>
<dbReference type="AlphaFoldDB" id="A0A7J9I3U2"/>
<feature type="compositionally biased region" description="Basic and acidic residues" evidence="1">
    <location>
        <begin position="1"/>
        <end position="33"/>
    </location>
</feature>
<feature type="compositionally biased region" description="Basic and acidic residues" evidence="1">
    <location>
        <begin position="60"/>
        <end position="71"/>
    </location>
</feature>
<dbReference type="InterPro" id="IPR039285">
    <property type="entry name" value="HIRD11-like"/>
</dbReference>
<dbReference type="PANTHER" id="PTHR34941:SF1">
    <property type="entry name" value="DEHYDRIN HIRD11"/>
    <property type="match status" value="1"/>
</dbReference>
<comment type="caution">
    <text evidence="2">The sequence shown here is derived from an EMBL/GenBank/DDBJ whole genome shotgun (WGS) entry which is preliminary data.</text>
</comment>
<gene>
    <name evidence="2" type="ORF">Gohar_001406</name>
</gene>
<dbReference type="Proteomes" id="UP000593560">
    <property type="component" value="Unassembled WGS sequence"/>
</dbReference>
<organism evidence="2 3">
    <name type="scientific">Gossypium harknessii</name>
    <dbReference type="NCBI Taxonomy" id="34285"/>
    <lineage>
        <taxon>Eukaryota</taxon>
        <taxon>Viridiplantae</taxon>
        <taxon>Streptophyta</taxon>
        <taxon>Embryophyta</taxon>
        <taxon>Tracheophyta</taxon>
        <taxon>Spermatophyta</taxon>
        <taxon>Magnoliopsida</taxon>
        <taxon>eudicotyledons</taxon>
        <taxon>Gunneridae</taxon>
        <taxon>Pentapetalae</taxon>
        <taxon>rosids</taxon>
        <taxon>malvids</taxon>
        <taxon>Malvales</taxon>
        <taxon>Malvaceae</taxon>
        <taxon>Malvoideae</taxon>
        <taxon>Gossypium</taxon>
    </lineage>
</organism>
<evidence type="ECO:0000313" key="3">
    <source>
        <dbReference type="Proteomes" id="UP000593560"/>
    </source>
</evidence>
<dbReference type="EMBL" id="JABFAD010000013">
    <property type="protein sequence ID" value="MBA0816781.1"/>
    <property type="molecule type" value="Genomic_DNA"/>
</dbReference>
<accession>A0A7J9I3U2</accession>
<feature type="compositionally biased region" description="Basic and acidic residues" evidence="1">
    <location>
        <begin position="41"/>
        <end position="52"/>
    </location>
</feature>
<feature type="region of interest" description="Disordered" evidence="1">
    <location>
        <begin position="1"/>
        <end position="89"/>
    </location>
</feature>
<evidence type="ECO:0000313" key="2">
    <source>
        <dbReference type="EMBL" id="MBA0816781.1"/>
    </source>
</evidence>
<evidence type="ECO:0000256" key="1">
    <source>
        <dbReference type="SAM" id="MobiDB-lite"/>
    </source>
</evidence>
<name>A0A7J9I3U2_9ROSI</name>
<keyword evidence="3" id="KW-1185">Reference proteome</keyword>